<protein>
    <recommendedName>
        <fullName evidence="7">Bifunctional uridylyltransferase/uridylyl-removing enzyme</fullName>
        <shortName evidence="7">UTase/UR</shortName>
    </recommendedName>
    <alternativeName>
        <fullName evidence="7">Bifunctional [protein-PII] modification enzyme</fullName>
    </alternativeName>
    <alternativeName>
        <fullName evidence="7">Bifunctional nitrogen sensor protein</fullName>
    </alternativeName>
    <domain>
        <recommendedName>
            <fullName evidence="7">[Protein-PII] uridylyltransferase</fullName>
            <shortName evidence="7">PII uridylyltransferase</shortName>
            <shortName evidence="7">UTase</shortName>
            <ecNumber evidence="7">2.7.7.59</ecNumber>
        </recommendedName>
    </domain>
    <domain>
        <recommendedName>
            <fullName evidence="7">[Protein-PII]-UMP uridylyl-removing enzyme</fullName>
            <shortName evidence="7">UR</shortName>
            <ecNumber evidence="7">3.1.4.-</ecNumber>
        </recommendedName>
    </domain>
</protein>
<feature type="domain" description="ACT" evidence="8">
    <location>
        <begin position="754"/>
        <end position="820"/>
    </location>
</feature>
<dbReference type="Gene3D" id="1.10.3090.10">
    <property type="entry name" value="cca-adding enzyme, domain 2"/>
    <property type="match status" value="1"/>
</dbReference>
<feature type="region of interest" description="Uridylyltransferase" evidence="7">
    <location>
        <begin position="1"/>
        <end position="288"/>
    </location>
</feature>
<comment type="similarity">
    <text evidence="7">Belongs to the GlnD family.</text>
</comment>
<keyword evidence="2 7" id="KW-0548">Nucleotidyltransferase</keyword>
<organism evidence="10 11">
    <name type="scientific">Niveibacterium umoris</name>
    <dbReference type="NCBI Taxonomy" id="1193620"/>
    <lineage>
        <taxon>Bacteria</taxon>
        <taxon>Pseudomonadati</taxon>
        <taxon>Pseudomonadota</taxon>
        <taxon>Betaproteobacteria</taxon>
        <taxon>Rhodocyclales</taxon>
        <taxon>Rhodocyclaceae</taxon>
        <taxon>Niveibacterium</taxon>
    </lineage>
</organism>
<dbReference type="Pfam" id="PF01909">
    <property type="entry name" value="NTP_transf_2"/>
    <property type="match status" value="1"/>
</dbReference>
<evidence type="ECO:0000256" key="7">
    <source>
        <dbReference type="HAMAP-Rule" id="MF_00277"/>
    </source>
</evidence>
<dbReference type="SUPFAM" id="SSF109604">
    <property type="entry name" value="HD-domain/PDEase-like"/>
    <property type="match status" value="1"/>
</dbReference>
<dbReference type="GO" id="GO:0006808">
    <property type="term" value="P:regulation of nitrogen utilization"/>
    <property type="evidence" value="ECO:0007669"/>
    <property type="project" value="UniProtKB-UniRule"/>
</dbReference>
<comment type="caution">
    <text evidence="10">The sequence shown here is derived from an EMBL/GenBank/DDBJ whole genome shotgun (WGS) entry which is preliminary data.</text>
</comment>
<evidence type="ECO:0000256" key="1">
    <source>
        <dbReference type="ARBA" id="ARBA00022679"/>
    </source>
</evidence>
<sequence>MRLLRDNANLVDGVLRDIWQVAGVPDAASLIAVGGYGRGQLFPNSDVDLLILLAEEPDRPTQQRIERLVGLFWDIGLEVGHSVRTLEECAEESARDVTVQTNLLEARLLAGDAGIFERMLEQQRAALDLPAFFIAKRAEQEQRYNRFNDTPYSLEPNCKEGPGGQRDLQTIVWIALASGLGASWESLATEGLITAEECRELSKAERFLQEVRIRLHLLTRRREDRLLFDHQEALAKALGVSATSTRRASEVMMQRYYLVAKKITQLNTLLLQNFATRILPAGLDAPIPIDDRFCKRQNLLDVFDDSLFTHSPDAILDAFLLLERHDELKGMTARTLRALWQCRGRVDAAFRRKPENRKRFLELFQQPQGITHVFRWMNQYGILGRYIPAFGQIVGQMQHDLFHVYTVDQHILQVMRNVRRMTMDEHAHEYPLCTRLISGLDRHWLLYVAALFHDIAKGRGGDHSKLGMGDARRFCEDHGLSADDTDLVEWLVEHHLTMSQIAQKSDLSDPDVIRGFAALVGDERRLTALYLLTHADIRGTSPKVWNGWKAKLLEDLFLTTQRLLRGDTPVQAKGVSERQHEARTRLRFFGLIENVERALWDELDTVYFMRHDIDEIVWHTRMLYYRPSGGDAVVKARPSQIERGLQVMVYAPDSQDLFKRLCGFFSRHGLSILDAKIHTTRHGYALDSFVLLDPAGDENYRDIVPMIEHDLAERLRTNAPIDKPGTGRLSRQVRHFPITPEVTIRPDERGQYYILSVATADRPGLLFDIASVLADNRVDLHTAKIATLGERAEDTFLISGPDLDATSAIVKLEGALLAKV</sequence>
<dbReference type="PANTHER" id="PTHR47320:SF1">
    <property type="entry name" value="BIFUNCTIONAL URIDYLYLTRANSFERASE_URIDYLYL-REMOVING ENZYME"/>
    <property type="match status" value="1"/>
</dbReference>
<dbReference type="InterPro" id="IPR013546">
    <property type="entry name" value="PII_UdlTrfase/GS_AdlTrfase"/>
</dbReference>
<dbReference type="NCBIfam" id="TIGR01693">
    <property type="entry name" value="UTase_glnD"/>
    <property type="match status" value="1"/>
</dbReference>
<dbReference type="InterPro" id="IPR043519">
    <property type="entry name" value="NT_sf"/>
</dbReference>
<proteinExistence type="inferred from homology"/>
<dbReference type="InterPro" id="IPR006674">
    <property type="entry name" value="HD_domain"/>
</dbReference>
<comment type="cofactor">
    <cofactor evidence="7">
        <name>Mg(2+)</name>
        <dbReference type="ChEBI" id="CHEBI:18420"/>
    </cofactor>
</comment>
<evidence type="ECO:0000259" key="8">
    <source>
        <dbReference type="PROSITE" id="PS51671"/>
    </source>
</evidence>
<comment type="function">
    <text evidence="7">Modifies, by uridylylation and deuridylylation, the PII regulatory proteins (GlnB and homologs), in response to the nitrogen status of the cell that GlnD senses through the glutamine level. Under low glutamine levels, catalyzes the conversion of the PII proteins and UTP to PII-UMP and PPi, while under higher glutamine levels, GlnD hydrolyzes PII-UMP to PII and UMP (deuridylylation). Thus, controls uridylylation state and activity of the PII proteins, and plays an important role in the regulation of nitrogen metabolism.</text>
</comment>
<dbReference type="SUPFAM" id="SSF81593">
    <property type="entry name" value="Nucleotidyltransferase substrate binding subunit/domain"/>
    <property type="match status" value="1"/>
</dbReference>
<dbReference type="SUPFAM" id="SSF55021">
    <property type="entry name" value="ACT-like"/>
    <property type="match status" value="2"/>
</dbReference>
<evidence type="ECO:0000313" key="10">
    <source>
        <dbReference type="EMBL" id="MBB4011527.1"/>
    </source>
</evidence>
<comment type="catalytic activity">
    <reaction evidence="7">
        <text>[protein-PII]-uridylyl-L-tyrosine + H2O = [protein-PII]-L-tyrosine + UMP + H(+)</text>
        <dbReference type="Rhea" id="RHEA:48600"/>
        <dbReference type="Rhea" id="RHEA-COMP:12147"/>
        <dbReference type="Rhea" id="RHEA-COMP:12148"/>
        <dbReference type="ChEBI" id="CHEBI:15377"/>
        <dbReference type="ChEBI" id="CHEBI:15378"/>
        <dbReference type="ChEBI" id="CHEBI:46858"/>
        <dbReference type="ChEBI" id="CHEBI:57865"/>
        <dbReference type="ChEBI" id="CHEBI:90602"/>
    </reaction>
</comment>
<dbReference type="HAMAP" id="MF_00277">
    <property type="entry name" value="PII_uridylyl_transf"/>
    <property type="match status" value="1"/>
</dbReference>
<evidence type="ECO:0000256" key="6">
    <source>
        <dbReference type="ARBA" id="ARBA00023268"/>
    </source>
</evidence>
<keyword evidence="4 7" id="KW-0378">Hydrolase</keyword>
<dbReference type="CDD" id="cd04899">
    <property type="entry name" value="ACT_ACR-UUR-like_2"/>
    <property type="match status" value="1"/>
</dbReference>
<evidence type="ECO:0000256" key="2">
    <source>
        <dbReference type="ARBA" id="ARBA00022695"/>
    </source>
</evidence>
<dbReference type="Proteomes" id="UP000561045">
    <property type="component" value="Unassembled WGS sequence"/>
</dbReference>
<dbReference type="AlphaFoldDB" id="A0A840BM14"/>
<dbReference type="PANTHER" id="PTHR47320">
    <property type="entry name" value="BIFUNCTIONAL URIDYLYLTRANSFERASE/URIDYLYL-REMOVING ENZYME"/>
    <property type="match status" value="1"/>
</dbReference>
<evidence type="ECO:0000256" key="5">
    <source>
        <dbReference type="ARBA" id="ARBA00022842"/>
    </source>
</evidence>
<dbReference type="SUPFAM" id="SSF81301">
    <property type="entry name" value="Nucleotidyltransferase"/>
    <property type="match status" value="1"/>
</dbReference>
<dbReference type="GO" id="GO:0008773">
    <property type="term" value="F:[protein-PII] uridylyltransferase activity"/>
    <property type="evidence" value="ECO:0007669"/>
    <property type="project" value="UniProtKB-UniRule"/>
</dbReference>
<comment type="domain">
    <text evidence="7">Has four distinct domains: an N-terminal nucleotidyltransferase (NT) domain responsible for UTase activity, a central HD domain that encodes UR activity, and two C-terminal ACT domains that seem to have a role in glutamine sensing.</text>
</comment>
<gene>
    <name evidence="7" type="primary">glnD</name>
    <name evidence="10" type="ORF">GGR36_000835</name>
</gene>
<dbReference type="PROSITE" id="PS51831">
    <property type="entry name" value="HD"/>
    <property type="match status" value="1"/>
</dbReference>
<keyword evidence="3" id="KW-0677">Repeat</keyword>
<dbReference type="InterPro" id="IPR002912">
    <property type="entry name" value="ACT_dom"/>
</dbReference>
<reference evidence="10 11" key="1">
    <citation type="submission" date="2020-08" db="EMBL/GenBank/DDBJ databases">
        <title>Genomic Encyclopedia of Type Strains, Phase IV (KMG-IV): sequencing the most valuable type-strain genomes for metagenomic binning, comparative biology and taxonomic classification.</title>
        <authorList>
            <person name="Goeker M."/>
        </authorList>
    </citation>
    <scope>NUCLEOTIDE SEQUENCE [LARGE SCALE GENOMIC DNA]</scope>
    <source>
        <strain evidence="10 11">DSM 106739</strain>
    </source>
</reference>
<dbReference type="CDD" id="cd05401">
    <property type="entry name" value="NT_GlnE_GlnD_like"/>
    <property type="match status" value="1"/>
</dbReference>
<dbReference type="CDD" id="cd04900">
    <property type="entry name" value="ACT_UUR-like_1"/>
    <property type="match status" value="1"/>
</dbReference>
<dbReference type="NCBIfam" id="NF002837">
    <property type="entry name" value="PRK03059.1"/>
    <property type="match status" value="1"/>
</dbReference>
<dbReference type="InterPro" id="IPR045865">
    <property type="entry name" value="ACT-like_dom_sf"/>
</dbReference>
<comment type="catalytic activity">
    <reaction evidence="7">
        <text>[protein-PII]-L-tyrosine + UTP = [protein-PII]-uridylyl-L-tyrosine + diphosphate</text>
        <dbReference type="Rhea" id="RHEA:13673"/>
        <dbReference type="Rhea" id="RHEA-COMP:12147"/>
        <dbReference type="Rhea" id="RHEA-COMP:12148"/>
        <dbReference type="ChEBI" id="CHEBI:33019"/>
        <dbReference type="ChEBI" id="CHEBI:46398"/>
        <dbReference type="ChEBI" id="CHEBI:46858"/>
        <dbReference type="ChEBI" id="CHEBI:90602"/>
        <dbReference type="EC" id="2.7.7.59"/>
    </reaction>
</comment>
<feature type="domain" description="ACT" evidence="8">
    <location>
        <begin position="646"/>
        <end position="724"/>
    </location>
</feature>
<dbReference type="Gene3D" id="3.30.70.260">
    <property type="match status" value="1"/>
</dbReference>
<name>A0A840BM14_9RHOO</name>
<accession>A0A840BM14</accession>
<dbReference type="PIRSF" id="PIRSF006288">
    <property type="entry name" value="PII_uridyltransf"/>
    <property type="match status" value="1"/>
</dbReference>
<keyword evidence="6 7" id="KW-0511">Multifunctional enzyme</keyword>
<comment type="activity regulation">
    <text evidence="7">Uridylyltransferase (UTase) activity is inhibited by glutamine, while glutamine activates uridylyl-removing (UR) activity.</text>
</comment>
<dbReference type="EMBL" id="JACIET010000001">
    <property type="protein sequence ID" value="MBB4011527.1"/>
    <property type="molecule type" value="Genomic_DNA"/>
</dbReference>
<dbReference type="GO" id="GO:0008081">
    <property type="term" value="F:phosphoric diester hydrolase activity"/>
    <property type="evidence" value="ECO:0007669"/>
    <property type="project" value="UniProtKB-UniRule"/>
</dbReference>
<dbReference type="Pfam" id="PF01966">
    <property type="entry name" value="HD"/>
    <property type="match status" value="1"/>
</dbReference>
<dbReference type="PROSITE" id="PS51671">
    <property type="entry name" value="ACT"/>
    <property type="match status" value="2"/>
</dbReference>
<feature type="domain" description="HD" evidence="9">
    <location>
        <begin position="407"/>
        <end position="529"/>
    </location>
</feature>
<evidence type="ECO:0000256" key="3">
    <source>
        <dbReference type="ARBA" id="ARBA00022737"/>
    </source>
</evidence>
<dbReference type="InterPro" id="IPR002934">
    <property type="entry name" value="Polymerase_NTP_transf_dom"/>
</dbReference>
<dbReference type="CDD" id="cd00077">
    <property type="entry name" value="HDc"/>
    <property type="match status" value="1"/>
</dbReference>
<dbReference type="Gene3D" id="1.20.120.330">
    <property type="entry name" value="Nucleotidyltransferases domain 2"/>
    <property type="match status" value="1"/>
</dbReference>
<dbReference type="SMART" id="SM00471">
    <property type="entry name" value="HDc"/>
    <property type="match status" value="1"/>
</dbReference>
<evidence type="ECO:0000313" key="11">
    <source>
        <dbReference type="Proteomes" id="UP000561045"/>
    </source>
</evidence>
<dbReference type="EC" id="3.1.4.-" evidence="7"/>
<keyword evidence="5 7" id="KW-0460">Magnesium</keyword>
<keyword evidence="1 7" id="KW-0808">Transferase</keyword>
<dbReference type="Pfam" id="PF08335">
    <property type="entry name" value="GlnD_UR_UTase"/>
    <property type="match status" value="1"/>
</dbReference>
<dbReference type="InterPro" id="IPR010043">
    <property type="entry name" value="UTase/UR"/>
</dbReference>
<dbReference type="EC" id="2.7.7.59" evidence="7"/>
<evidence type="ECO:0000259" key="9">
    <source>
        <dbReference type="PROSITE" id="PS51831"/>
    </source>
</evidence>
<keyword evidence="11" id="KW-1185">Reference proteome</keyword>
<evidence type="ECO:0000256" key="4">
    <source>
        <dbReference type="ARBA" id="ARBA00022801"/>
    </source>
</evidence>
<comment type="caution">
    <text evidence="7">Lacks conserved residue(s) required for the propagation of feature annotation.</text>
</comment>
<dbReference type="InterPro" id="IPR003607">
    <property type="entry name" value="HD/PDEase_dom"/>
</dbReference>